<protein>
    <submittedName>
        <fullName evidence="12">Integral membrane protein</fullName>
    </submittedName>
</protein>
<feature type="transmembrane region" description="Helical" evidence="8">
    <location>
        <begin position="218"/>
        <end position="236"/>
    </location>
</feature>
<dbReference type="GO" id="GO:0005794">
    <property type="term" value="C:Golgi apparatus"/>
    <property type="evidence" value="ECO:0007669"/>
    <property type="project" value="TreeGrafter"/>
</dbReference>
<comment type="similarity">
    <text evidence="2">Belongs to the LU7TM family.</text>
</comment>
<dbReference type="InterPro" id="IPR053937">
    <property type="entry name" value="GOST_TM"/>
</dbReference>
<name>A0A8H4EVS8_GIGMA</name>
<sequence>MNRILCSLFISILITLLLLTEIRANEDTLSNDALYRQRCSGMYYKNDIPGGGSDSIITVNYDKASKTDVAAIVYEWPDNDKVGRSVGPGGTSKVYICDQNAVLAKYCPQSQLGGFIVTGNQTASIVTHTFNATKNGQSFTYTINRTGYYCVAALPSPLSDSQFLVTVDWKNPYGELPALDYPKLPFYGVLTLVYLLIGIIWTVLSIMHRHDLLPVQHYLSGVILFIIMEMAFNWGYWLNYNMYGDSSTFLLCLVAVLNAGRNSISFFMLLIVCMGYGVVKPSLGSTMIKCRILTLAHFVFGVVYAAGTMLIDPETASPLVFLVIFPLALTMTTFYVWTLQSITNTLQTLEIRRQTVKASMYKRLYRLLVFSVSVLAIFFVINMFNYVHREDPDWIPNNWQKTWFLLDGWLNILYLIVFCVILFIWRPTENNKRFAMSEELMQEDDFDTERHSSRLSESPVYEQEKYGSSSGDRGETERLHNDGDDGSVVFDIGDEHDEKSTLRESGEISNASREILSRHSNENETSNYQDVPETN</sequence>
<organism evidence="12 13">
    <name type="scientific">Gigaspora margarita</name>
    <dbReference type="NCBI Taxonomy" id="4874"/>
    <lineage>
        <taxon>Eukaryota</taxon>
        <taxon>Fungi</taxon>
        <taxon>Fungi incertae sedis</taxon>
        <taxon>Mucoromycota</taxon>
        <taxon>Glomeromycotina</taxon>
        <taxon>Glomeromycetes</taxon>
        <taxon>Diversisporales</taxon>
        <taxon>Gigasporaceae</taxon>
        <taxon>Gigaspora</taxon>
    </lineage>
</organism>
<keyword evidence="13" id="KW-1185">Reference proteome</keyword>
<feature type="transmembrane region" description="Helical" evidence="8">
    <location>
        <begin position="404"/>
        <end position="425"/>
    </location>
</feature>
<evidence type="ECO:0000259" key="11">
    <source>
        <dbReference type="Pfam" id="PF21902"/>
    </source>
</evidence>
<evidence type="ECO:0000256" key="4">
    <source>
        <dbReference type="ARBA" id="ARBA00022729"/>
    </source>
</evidence>
<evidence type="ECO:0000313" key="13">
    <source>
        <dbReference type="Proteomes" id="UP000439903"/>
    </source>
</evidence>
<evidence type="ECO:0000256" key="1">
    <source>
        <dbReference type="ARBA" id="ARBA00004141"/>
    </source>
</evidence>
<dbReference type="Pfam" id="PF21902">
    <property type="entry name" value="PTM1-like_N"/>
    <property type="match status" value="1"/>
</dbReference>
<feature type="region of interest" description="Disordered" evidence="7">
    <location>
        <begin position="445"/>
        <end position="535"/>
    </location>
</feature>
<proteinExistence type="inferred from homology"/>
<dbReference type="AlphaFoldDB" id="A0A8H4EVS8"/>
<dbReference type="GO" id="GO:0005829">
    <property type="term" value="C:cytosol"/>
    <property type="evidence" value="ECO:0007669"/>
    <property type="project" value="GOC"/>
</dbReference>
<feature type="signal peptide" evidence="9">
    <location>
        <begin position="1"/>
        <end position="24"/>
    </location>
</feature>
<dbReference type="EMBL" id="WTPW01000010">
    <property type="protein sequence ID" value="KAF0561153.1"/>
    <property type="molecule type" value="Genomic_DNA"/>
</dbReference>
<feature type="transmembrane region" description="Helical" evidence="8">
    <location>
        <begin position="319"/>
        <end position="343"/>
    </location>
</feature>
<feature type="transmembrane region" description="Helical" evidence="8">
    <location>
        <begin position="364"/>
        <end position="384"/>
    </location>
</feature>
<feature type="compositionally biased region" description="Polar residues" evidence="7">
    <location>
        <begin position="523"/>
        <end position="535"/>
    </location>
</feature>
<dbReference type="InterPro" id="IPR009637">
    <property type="entry name" value="GPR107/GPR108-like"/>
</dbReference>
<evidence type="ECO:0000256" key="3">
    <source>
        <dbReference type="ARBA" id="ARBA00022692"/>
    </source>
</evidence>
<feature type="transmembrane region" description="Helical" evidence="8">
    <location>
        <begin position="290"/>
        <end position="307"/>
    </location>
</feature>
<keyword evidence="6 8" id="KW-0472">Membrane</keyword>
<evidence type="ECO:0000313" key="12">
    <source>
        <dbReference type="EMBL" id="KAF0561153.1"/>
    </source>
</evidence>
<feature type="transmembrane region" description="Helical" evidence="8">
    <location>
        <begin position="186"/>
        <end position="206"/>
    </location>
</feature>
<dbReference type="Pfam" id="PF06814">
    <property type="entry name" value="GOST_TM"/>
    <property type="match status" value="1"/>
</dbReference>
<evidence type="ECO:0000256" key="8">
    <source>
        <dbReference type="SAM" id="Phobius"/>
    </source>
</evidence>
<comment type="caution">
    <text evidence="12">The sequence shown here is derived from an EMBL/GenBank/DDBJ whole genome shotgun (WGS) entry which is preliminary data.</text>
</comment>
<evidence type="ECO:0000256" key="9">
    <source>
        <dbReference type="SAM" id="SignalP"/>
    </source>
</evidence>
<accession>A0A8H4EVS8</accession>
<keyword evidence="5 8" id="KW-1133">Transmembrane helix</keyword>
<feature type="chain" id="PRO_5034519528" evidence="9">
    <location>
        <begin position="25"/>
        <end position="535"/>
    </location>
</feature>
<comment type="subcellular location">
    <subcellularLocation>
        <location evidence="1">Membrane</location>
        <topology evidence="1">Multi-pass membrane protein</topology>
    </subcellularLocation>
</comment>
<feature type="transmembrane region" description="Helical" evidence="8">
    <location>
        <begin position="248"/>
        <end position="278"/>
    </location>
</feature>
<keyword evidence="4 9" id="KW-0732">Signal</keyword>
<feature type="compositionally biased region" description="Basic and acidic residues" evidence="7">
    <location>
        <begin position="496"/>
        <end position="506"/>
    </location>
</feature>
<dbReference type="Proteomes" id="UP000439903">
    <property type="component" value="Unassembled WGS sequence"/>
</dbReference>
<gene>
    <name evidence="12" type="ORF">F8M41_025342</name>
</gene>
<evidence type="ECO:0000256" key="6">
    <source>
        <dbReference type="ARBA" id="ARBA00023136"/>
    </source>
</evidence>
<dbReference type="GO" id="GO:0042147">
    <property type="term" value="P:retrograde transport, endosome to Golgi"/>
    <property type="evidence" value="ECO:0007669"/>
    <property type="project" value="TreeGrafter"/>
</dbReference>
<feature type="domain" description="PTM1-like N-terminal" evidence="11">
    <location>
        <begin position="36"/>
        <end position="171"/>
    </location>
</feature>
<reference evidence="12 13" key="1">
    <citation type="journal article" date="2019" name="Environ. Microbiol.">
        <title>At the nexus of three kingdoms: the genome of the mycorrhizal fungus Gigaspora margarita provides insights into plant, endobacterial and fungal interactions.</title>
        <authorList>
            <person name="Venice F."/>
            <person name="Ghignone S."/>
            <person name="Salvioli di Fossalunga A."/>
            <person name="Amselem J."/>
            <person name="Novero M."/>
            <person name="Xianan X."/>
            <person name="Sedzielewska Toro K."/>
            <person name="Morin E."/>
            <person name="Lipzen A."/>
            <person name="Grigoriev I.V."/>
            <person name="Henrissat B."/>
            <person name="Martin F.M."/>
            <person name="Bonfante P."/>
        </authorList>
    </citation>
    <scope>NUCLEOTIDE SEQUENCE [LARGE SCALE GENOMIC DNA]</scope>
    <source>
        <strain evidence="12 13">BEG34</strain>
    </source>
</reference>
<feature type="compositionally biased region" description="Basic and acidic residues" evidence="7">
    <location>
        <begin position="472"/>
        <end position="483"/>
    </location>
</feature>
<feature type="domain" description="GOST seven transmembrane" evidence="10">
    <location>
        <begin position="182"/>
        <end position="432"/>
    </location>
</feature>
<evidence type="ECO:0000256" key="5">
    <source>
        <dbReference type="ARBA" id="ARBA00022989"/>
    </source>
</evidence>
<evidence type="ECO:0000259" key="10">
    <source>
        <dbReference type="Pfam" id="PF06814"/>
    </source>
</evidence>
<dbReference type="OrthoDB" id="19932at2759"/>
<keyword evidence="3 8" id="KW-0812">Transmembrane</keyword>
<dbReference type="PANTHER" id="PTHR21229">
    <property type="entry name" value="LUNG SEVEN TRANSMEMBRANE RECEPTOR"/>
    <property type="match status" value="1"/>
</dbReference>
<dbReference type="InterPro" id="IPR053938">
    <property type="entry name" value="PTM1-like_N"/>
</dbReference>
<evidence type="ECO:0000256" key="2">
    <source>
        <dbReference type="ARBA" id="ARBA00007883"/>
    </source>
</evidence>
<dbReference type="PANTHER" id="PTHR21229:SF1">
    <property type="entry name" value="GH17801P"/>
    <property type="match status" value="1"/>
</dbReference>
<dbReference type="GO" id="GO:0016020">
    <property type="term" value="C:membrane"/>
    <property type="evidence" value="ECO:0007669"/>
    <property type="project" value="UniProtKB-SubCell"/>
</dbReference>
<evidence type="ECO:0000256" key="7">
    <source>
        <dbReference type="SAM" id="MobiDB-lite"/>
    </source>
</evidence>